<dbReference type="Proteomes" id="UP000069205">
    <property type="component" value="Chromosome"/>
</dbReference>
<dbReference type="InterPro" id="IPR023296">
    <property type="entry name" value="Glyco_hydro_beta-prop_sf"/>
</dbReference>
<name>A0A0K2GDU5_NITMO</name>
<reference evidence="2 3" key="1">
    <citation type="journal article" date="2015" name="Proc. Natl. Acad. Sci. U.S.A.">
        <title>Expanded metabolic versatility of ubiquitous nitrite-oxidizing bacteria from the genus Nitrospira.</title>
        <authorList>
            <person name="Koch H."/>
            <person name="Lucker S."/>
            <person name="Albertsen M."/>
            <person name="Kitzinger K."/>
            <person name="Herbold C."/>
            <person name="Spieck E."/>
            <person name="Nielsen P.H."/>
            <person name="Wagner M."/>
            <person name="Daims H."/>
        </authorList>
    </citation>
    <scope>NUCLEOTIDE SEQUENCE [LARGE SCALE GENOMIC DNA]</scope>
    <source>
        <strain evidence="2 3">NSP M-1</strain>
    </source>
</reference>
<feature type="domain" description="Glucosamine inositolphosphorylceramide transferase 1 N-terminal" evidence="1">
    <location>
        <begin position="348"/>
        <end position="546"/>
    </location>
</feature>
<accession>A0A0K2GDU5</accession>
<dbReference type="GO" id="GO:0016740">
    <property type="term" value="F:transferase activity"/>
    <property type="evidence" value="ECO:0007669"/>
    <property type="project" value="UniProtKB-KW"/>
</dbReference>
<dbReference type="SUPFAM" id="SSF53328">
    <property type="entry name" value="Formyltransferase"/>
    <property type="match status" value="1"/>
</dbReference>
<dbReference type="OrthoDB" id="3771157at2"/>
<organism evidence="2 3">
    <name type="scientific">Nitrospira moscoviensis</name>
    <dbReference type="NCBI Taxonomy" id="42253"/>
    <lineage>
        <taxon>Bacteria</taxon>
        <taxon>Pseudomonadati</taxon>
        <taxon>Nitrospirota</taxon>
        <taxon>Nitrospiria</taxon>
        <taxon>Nitrospirales</taxon>
        <taxon>Nitrospiraceae</taxon>
        <taxon>Nitrospira</taxon>
    </lineage>
</organism>
<evidence type="ECO:0000259" key="1">
    <source>
        <dbReference type="Pfam" id="PF24793"/>
    </source>
</evidence>
<dbReference type="PATRIC" id="fig|42253.5.peg.2688"/>
<dbReference type="AlphaFoldDB" id="A0A0K2GDU5"/>
<sequence>MRIADSPLARLYRVSPADRPKLRIGLLLDTPRLLACMARVVDDIRSSNFAELCLVVYNGSASKPAEPQRPRSIAARLARLARNKAARRQLFYYRYTLWDQAHAGISDDPLALCDYSDVLAGVPSMTVEPITHKFTHRFPEDAVAAIRSHEPDVLLRFGFNIIRGDILKAARYGVWSFHHGDNEYYRGGAPHFWELVERHPHTGVILQVLTEELDGGMVLAKGLFATEHGLSVAKNRYGPYWGTTHFVIQKLYELHRHGWDFVRSRMLPEAPYRGRRKLYRMPDNWEMTRWLSGELAGKVTAAVLHPLQSRTRLHWRIGVRLSKTPLFEEGTGALASFRWCEAPAGRSYADPILFEREGRRWIFVEDYEYDRKQACISVGEISETGDVGALTPCLTRPYHLSYPLVFSHEGEIFMLPETGSHGCVELYRAKNFPSEWTLEKVLLPLRAVDTTPLYHGGQWWFFTTITEPQGCSAFGLLFTAATLTGDWVLHPASPISFSAADARSAGPILRLGGRLLRPTQSACPTYGASFSVHEITQLDGERYEQKTIATIDPAGLLQLKGAHTYTRVGDMEAIDGCWAVKK</sequence>
<dbReference type="SUPFAM" id="SSF75005">
    <property type="entry name" value="Arabinanase/levansucrase/invertase"/>
    <property type="match status" value="1"/>
</dbReference>
<keyword evidence="3" id="KW-1185">Reference proteome</keyword>
<protein>
    <submittedName>
        <fullName evidence="2">Putative formyl transferase</fullName>
    </submittedName>
</protein>
<keyword evidence="2" id="KW-0808">Transferase</keyword>
<evidence type="ECO:0000313" key="2">
    <source>
        <dbReference type="EMBL" id="ALA59130.1"/>
    </source>
</evidence>
<dbReference type="InterPro" id="IPR056442">
    <property type="entry name" value="GINT1_N"/>
</dbReference>
<dbReference type="RefSeq" id="WP_053380204.1">
    <property type="nucleotide sequence ID" value="NZ_CP011801.1"/>
</dbReference>
<gene>
    <name evidence="2" type="ORF">NITMOv2_2719</name>
</gene>
<proteinExistence type="predicted"/>
<evidence type="ECO:0000313" key="3">
    <source>
        <dbReference type="Proteomes" id="UP000069205"/>
    </source>
</evidence>
<dbReference type="InterPro" id="IPR036477">
    <property type="entry name" value="Formyl_transf_N_sf"/>
</dbReference>
<dbReference type="Pfam" id="PF24793">
    <property type="entry name" value="GINT1_N"/>
    <property type="match status" value="1"/>
</dbReference>
<dbReference type="EMBL" id="CP011801">
    <property type="protein sequence ID" value="ALA59130.1"/>
    <property type="molecule type" value="Genomic_DNA"/>
</dbReference>
<dbReference type="KEGG" id="nmv:NITMOv2_2719"/>
<dbReference type="STRING" id="42253.NITMOv2_2719"/>
<dbReference type="Gene3D" id="3.40.50.170">
    <property type="entry name" value="Formyl transferase, N-terminal domain"/>
    <property type="match status" value="1"/>
</dbReference>